<dbReference type="AlphaFoldDB" id="V5IHS2"/>
<protein>
    <submittedName>
        <fullName evidence="1">Uncharacterized protein</fullName>
    </submittedName>
</protein>
<organism evidence="1">
    <name type="scientific">Ixodes ricinus</name>
    <name type="common">Common tick</name>
    <name type="synonym">Acarus ricinus</name>
    <dbReference type="NCBI Taxonomy" id="34613"/>
    <lineage>
        <taxon>Eukaryota</taxon>
        <taxon>Metazoa</taxon>
        <taxon>Ecdysozoa</taxon>
        <taxon>Arthropoda</taxon>
        <taxon>Chelicerata</taxon>
        <taxon>Arachnida</taxon>
        <taxon>Acari</taxon>
        <taxon>Parasitiformes</taxon>
        <taxon>Ixodida</taxon>
        <taxon>Ixodoidea</taxon>
        <taxon>Ixodidae</taxon>
        <taxon>Ixodinae</taxon>
        <taxon>Ixodes</taxon>
    </lineage>
</organism>
<reference evidence="1" key="1">
    <citation type="journal article" date="2015" name="Sci. Rep.">
        <title>Tissue- and time-dependent transcription in Ixodes ricinus salivary glands and midguts when blood feeding on the vertebrate host.</title>
        <authorList>
            <person name="Kotsyfakis M."/>
            <person name="Schwarz A."/>
            <person name="Erhart J."/>
            <person name="Ribeiro J.M."/>
        </authorList>
    </citation>
    <scope>NUCLEOTIDE SEQUENCE</scope>
    <source>
        <tissue evidence="1">Salivary gland and midgut</tissue>
    </source>
</reference>
<evidence type="ECO:0000313" key="1">
    <source>
        <dbReference type="EMBL" id="JAB80026.1"/>
    </source>
</evidence>
<dbReference type="EMBL" id="GANP01004442">
    <property type="protein sequence ID" value="JAB80026.1"/>
    <property type="molecule type" value="mRNA"/>
</dbReference>
<accession>V5IHS2</accession>
<name>V5IHS2_IXORI</name>
<sequence>MLLGKTKCQELQSAWPDDHTQLAEVFRSARCTHVGVKSELERGEGKHCPVTWALASSAAQSALLDV</sequence>
<proteinExistence type="evidence at transcript level"/>